<sequence>MVGWRLWEVTTVYGKVGWTLPNCWRRPVPRRMTTPPTRSLSNDPEVCTSVRTVSPAWTRRRSTVTVLRNRPRTRKSKNMERSDTTCTRRTARPAVASRSSSSCLSCLFYLSWRRRVVTIS</sequence>
<dbReference type="EMBL" id="HBUE01240826">
    <property type="protein sequence ID" value="CAG6549393.1"/>
    <property type="molecule type" value="Transcribed_RNA"/>
</dbReference>
<dbReference type="EMBL" id="HBUE01240823">
    <property type="protein sequence ID" value="CAG6549386.1"/>
    <property type="molecule type" value="Transcribed_RNA"/>
</dbReference>
<evidence type="ECO:0000313" key="1">
    <source>
        <dbReference type="EMBL" id="CAG6601664.1"/>
    </source>
</evidence>
<dbReference type="EMBL" id="HBUE01347865">
    <property type="protein sequence ID" value="CAG6601649.1"/>
    <property type="molecule type" value="Transcribed_RNA"/>
</dbReference>
<name>A0A8D8L077_CULPI</name>
<dbReference type="AlphaFoldDB" id="A0A8D8L077"/>
<dbReference type="EMBL" id="HBUE01240824">
    <property type="protein sequence ID" value="CAG6549389.1"/>
    <property type="molecule type" value="Transcribed_RNA"/>
</dbReference>
<dbReference type="EMBL" id="HBUE01085689">
    <property type="protein sequence ID" value="CAG6479565.1"/>
    <property type="molecule type" value="Transcribed_RNA"/>
</dbReference>
<dbReference type="EMBL" id="HBUE01347870">
    <property type="protein sequence ID" value="CAG6601657.1"/>
    <property type="molecule type" value="Transcribed_RNA"/>
</dbReference>
<protein>
    <submittedName>
        <fullName evidence="1">(northern house mosquito) hypothetical protein</fullName>
    </submittedName>
</protein>
<dbReference type="EMBL" id="HBUE01240818">
    <property type="protein sequence ID" value="CAG6549378.1"/>
    <property type="molecule type" value="Transcribed_RNA"/>
</dbReference>
<dbReference type="EMBL" id="HBUE01347873">
    <property type="protein sequence ID" value="CAG6601664.1"/>
    <property type="molecule type" value="Transcribed_RNA"/>
</dbReference>
<reference evidence="1" key="1">
    <citation type="submission" date="2021-05" db="EMBL/GenBank/DDBJ databases">
        <authorList>
            <person name="Alioto T."/>
            <person name="Alioto T."/>
            <person name="Gomez Garrido J."/>
        </authorList>
    </citation>
    <scope>NUCLEOTIDE SEQUENCE</scope>
</reference>
<proteinExistence type="predicted"/>
<dbReference type="EMBL" id="HBUE01347871">
    <property type="protein sequence ID" value="CAG6601660.1"/>
    <property type="molecule type" value="Transcribed_RNA"/>
</dbReference>
<organism evidence="1">
    <name type="scientific">Culex pipiens</name>
    <name type="common">House mosquito</name>
    <dbReference type="NCBI Taxonomy" id="7175"/>
    <lineage>
        <taxon>Eukaryota</taxon>
        <taxon>Metazoa</taxon>
        <taxon>Ecdysozoa</taxon>
        <taxon>Arthropoda</taxon>
        <taxon>Hexapoda</taxon>
        <taxon>Insecta</taxon>
        <taxon>Pterygota</taxon>
        <taxon>Neoptera</taxon>
        <taxon>Endopterygota</taxon>
        <taxon>Diptera</taxon>
        <taxon>Nematocera</taxon>
        <taxon>Culicoidea</taxon>
        <taxon>Culicidae</taxon>
        <taxon>Culicinae</taxon>
        <taxon>Culicini</taxon>
        <taxon>Culex</taxon>
        <taxon>Culex</taxon>
    </lineage>
</organism>
<accession>A0A8D8L077</accession>